<evidence type="ECO:0000313" key="5">
    <source>
        <dbReference type="Ensembl" id="ENSOANP00000050364.1"/>
    </source>
</evidence>
<dbReference type="OMA" id="CKSACAG"/>
<dbReference type="InParanoid" id="A0A6I8P8X9"/>
<dbReference type="GO" id="GO:0009897">
    <property type="term" value="C:external side of plasma membrane"/>
    <property type="evidence" value="ECO:0000318"/>
    <property type="project" value="GO_Central"/>
</dbReference>
<reference evidence="5" key="3">
    <citation type="submission" date="2025-09" db="UniProtKB">
        <authorList>
            <consortium name="Ensembl"/>
        </authorList>
    </citation>
    <scope>IDENTIFICATION</scope>
    <source>
        <strain evidence="5">Glennie</strain>
    </source>
</reference>
<comment type="subcellular location">
    <subcellularLocation>
        <location evidence="1">Membrane</location>
    </subcellularLocation>
</comment>
<dbReference type="Bgee" id="ENSOANG00000039026">
    <property type="expression patterns" value="Expressed in ovary and 8 other cell types or tissues"/>
</dbReference>
<keyword evidence="2" id="KW-0472">Membrane</keyword>
<dbReference type="SMART" id="SM00409">
    <property type="entry name" value="IG"/>
    <property type="match status" value="1"/>
</dbReference>
<dbReference type="CDD" id="cd05713">
    <property type="entry name" value="IgV_MOG_like"/>
    <property type="match status" value="1"/>
</dbReference>
<dbReference type="PANTHER" id="PTHR24100:SF71">
    <property type="entry name" value="MYELIN-OLIGODENDROCYTE GLYCOPROTEIN"/>
    <property type="match status" value="1"/>
</dbReference>
<dbReference type="GeneTree" id="ENSGT00940000153527"/>
<name>A0A6I8P8X9_ORNAN</name>
<dbReference type="SUPFAM" id="SSF48726">
    <property type="entry name" value="Immunoglobulin"/>
    <property type="match status" value="1"/>
</dbReference>
<dbReference type="Ensembl" id="ENSOANT00000053923.1">
    <property type="protein sequence ID" value="ENSOANP00000050364.1"/>
    <property type="gene ID" value="ENSOANG00000039026.1"/>
</dbReference>
<evidence type="ECO:0000256" key="3">
    <source>
        <dbReference type="ARBA" id="ARBA00023319"/>
    </source>
</evidence>
<dbReference type="Pfam" id="PF07686">
    <property type="entry name" value="V-set"/>
    <property type="match status" value="1"/>
</dbReference>
<dbReference type="PROSITE" id="PS50835">
    <property type="entry name" value="IG_LIKE"/>
    <property type="match status" value="1"/>
</dbReference>
<dbReference type="Proteomes" id="UP000002279">
    <property type="component" value="Chromosome X3"/>
</dbReference>
<evidence type="ECO:0000259" key="4">
    <source>
        <dbReference type="PROSITE" id="PS50835"/>
    </source>
</evidence>
<dbReference type="InterPro" id="IPR013106">
    <property type="entry name" value="Ig_V-set"/>
</dbReference>
<dbReference type="GO" id="GO:0050852">
    <property type="term" value="P:T cell receptor signaling pathway"/>
    <property type="evidence" value="ECO:0000318"/>
    <property type="project" value="GO_Central"/>
</dbReference>
<dbReference type="GO" id="GO:0001817">
    <property type="term" value="P:regulation of cytokine production"/>
    <property type="evidence" value="ECO:0000318"/>
    <property type="project" value="GO_Central"/>
</dbReference>
<reference evidence="5" key="2">
    <citation type="submission" date="2025-08" db="UniProtKB">
        <authorList>
            <consortium name="Ensembl"/>
        </authorList>
    </citation>
    <scope>IDENTIFICATION</scope>
    <source>
        <strain evidence="5">Glennie</strain>
    </source>
</reference>
<dbReference type="GO" id="GO:0005102">
    <property type="term" value="F:signaling receptor binding"/>
    <property type="evidence" value="ECO:0000318"/>
    <property type="project" value="GO_Central"/>
</dbReference>
<feature type="domain" description="Ig-like" evidence="4">
    <location>
        <begin position="23"/>
        <end position="145"/>
    </location>
</feature>
<dbReference type="InterPro" id="IPR050504">
    <property type="entry name" value="IgSF_BTN/MOG"/>
</dbReference>
<dbReference type="InterPro" id="IPR003599">
    <property type="entry name" value="Ig_sub"/>
</dbReference>
<accession>A0A6I8P8X9</accession>
<proteinExistence type="predicted"/>
<dbReference type="AlphaFoldDB" id="A0A6I8P8X9"/>
<organism evidence="5 6">
    <name type="scientific">Ornithorhynchus anatinus</name>
    <name type="common">Duckbill platypus</name>
    <dbReference type="NCBI Taxonomy" id="9258"/>
    <lineage>
        <taxon>Eukaryota</taxon>
        <taxon>Metazoa</taxon>
        <taxon>Chordata</taxon>
        <taxon>Craniata</taxon>
        <taxon>Vertebrata</taxon>
        <taxon>Euteleostomi</taxon>
        <taxon>Mammalia</taxon>
        <taxon>Monotremata</taxon>
        <taxon>Ornithorhynchidae</taxon>
        <taxon>Ornithorhynchus</taxon>
    </lineage>
</organism>
<protein>
    <recommendedName>
        <fullName evidence="4">Ig-like domain-containing protein</fullName>
    </recommendedName>
</protein>
<evidence type="ECO:0000313" key="6">
    <source>
        <dbReference type="Proteomes" id="UP000002279"/>
    </source>
</evidence>
<sequence>MVSSPDPDLPSHPCLSLFYVYSPFLPIALSAGQFMVTGPTQPVVAMFGAEVELPCHLDPQMNAEHMEVRWYRDDVSNVVHHYREGKDLDEEQILDYAGRTELLKEGLTDGRVTLRLHNVLFLDDGDYVCHVQDGEFYEQAIIHLSVAGELLVRYFGIFSEQCLRLGFGPRFNWTLNPILELVRHAGKTLQPTQPSL</sequence>
<dbReference type="PANTHER" id="PTHR24100">
    <property type="entry name" value="BUTYROPHILIN"/>
    <property type="match status" value="1"/>
</dbReference>
<dbReference type="Gene3D" id="2.60.40.10">
    <property type="entry name" value="Immunoglobulins"/>
    <property type="match status" value="1"/>
</dbReference>
<evidence type="ECO:0000256" key="1">
    <source>
        <dbReference type="ARBA" id="ARBA00004370"/>
    </source>
</evidence>
<keyword evidence="6" id="KW-1185">Reference proteome</keyword>
<keyword evidence="3" id="KW-0393">Immunoglobulin domain</keyword>
<dbReference type="InterPro" id="IPR036179">
    <property type="entry name" value="Ig-like_dom_sf"/>
</dbReference>
<dbReference type="InterPro" id="IPR013783">
    <property type="entry name" value="Ig-like_fold"/>
</dbReference>
<dbReference type="InterPro" id="IPR007110">
    <property type="entry name" value="Ig-like_dom"/>
</dbReference>
<evidence type="ECO:0000256" key="2">
    <source>
        <dbReference type="ARBA" id="ARBA00023136"/>
    </source>
</evidence>
<dbReference type="SMART" id="SM00406">
    <property type="entry name" value="IGv"/>
    <property type="match status" value="1"/>
</dbReference>
<reference evidence="5 6" key="1">
    <citation type="journal article" date="2008" name="Nature">
        <title>Genome analysis of the platypus reveals unique signatures of evolution.</title>
        <authorList>
            <person name="Warren W.C."/>
            <person name="Hillier L.W."/>
            <person name="Marshall Graves J.A."/>
            <person name="Birney E."/>
            <person name="Ponting C.P."/>
            <person name="Grutzner F."/>
            <person name="Belov K."/>
            <person name="Miller W."/>
            <person name="Clarke L."/>
            <person name="Chinwalla A.T."/>
            <person name="Yang S.P."/>
            <person name="Heger A."/>
            <person name="Locke D.P."/>
            <person name="Miethke P."/>
            <person name="Waters P.D."/>
            <person name="Veyrunes F."/>
            <person name="Fulton L."/>
            <person name="Fulton B."/>
            <person name="Graves T."/>
            <person name="Wallis J."/>
            <person name="Puente X.S."/>
            <person name="Lopez-Otin C."/>
            <person name="Ordonez G.R."/>
            <person name="Eichler E.E."/>
            <person name="Chen L."/>
            <person name="Cheng Z."/>
            <person name="Deakin J.E."/>
            <person name="Alsop A."/>
            <person name="Thompson K."/>
            <person name="Kirby P."/>
            <person name="Papenfuss A.T."/>
            <person name="Wakefield M.J."/>
            <person name="Olender T."/>
            <person name="Lancet D."/>
            <person name="Huttley G.A."/>
            <person name="Smit A.F."/>
            <person name="Pask A."/>
            <person name="Temple-Smith P."/>
            <person name="Batzer M.A."/>
            <person name="Walker J.A."/>
            <person name="Konkel M.K."/>
            <person name="Harris R.S."/>
            <person name="Whittington C.M."/>
            <person name="Wong E.S."/>
            <person name="Gemmell N.J."/>
            <person name="Buschiazzo E."/>
            <person name="Vargas Jentzsch I.M."/>
            <person name="Merkel A."/>
            <person name="Schmitz J."/>
            <person name="Zemann A."/>
            <person name="Churakov G."/>
            <person name="Kriegs J.O."/>
            <person name="Brosius J."/>
            <person name="Murchison E.P."/>
            <person name="Sachidanandam R."/>
            <person name="Smith C."/>
            <person name="Hannon G.J."/>
            <person name="Tsend-Ayush E."/>
            <person name="McMillan D."/>
            <person name="Attenborough R."/>
            <person name="Rens W."/>
            <person name="Ferguson-Smith M."/>
            <person name="Lefevre C.M."/>
            <person name="Sharp J.A."/>
            <person name="Nicholas K.R."/>
            <person name="Ray D.A."/>
            <person name="Kube M."/>
            <person name="Reinhardt R."/>
            <person name="Pringle T.H."/>
            <person name="Taylor J."/>
            <person name="Jones R.C."/>
            <person name="Nixon B."/>
            <person name="Dacheux J.L."/>
            <person name="Niwa H."/>
            <person name="Sekita Y."/>
            <person name="Huang X."/>
            <person name="Stark A."/>
            <person name="Kheradpour P."/>
            <person name="Kellis M."/>
            <person name="Flicek P."/>
            <person name="Chen Y."/>
            <person name="Webber C."/>
            <person name="Hardison R."/>
            <person name="Nelson J."/>
            <person name="Hallsworth-Pepin K."/>
            <person name="Delehaunty K."/>
            <person name="Markovic C."/>
            <person name="Minx P."/>
            <person name="Feng Y."/>
            <person name="Kremitzki C."/>
            <person name="Mitreva M."/>
            <person name="Glasscock J."/>
            <person name="Wylie T."/>
            <person name="Wohldmann P."/>
            <person name="Thiru P."/>
            <person name="Nhan M.N."/>
            <person name="Pohl C.S."/>
            <person name="Smith S.M."/>
            <person name="Hou S."/>
            <person name="Nefedov M."/>
            <person name="de Jong P.J."/>
            <person name="Renfree M.B."/>
            <person name="Mardis E.R."/>
            <person name="Wilson R.K."/>
        </authorList>
    </citation>
    <scope>NUCLEOTIDE SEQUENCE [LARGE SCALE GENOMIC DNA]</scope>
    <source>
        <strain evidence="5 6">Glennie</strain>
    </source>
</reference>